<evidence type="ECO:0000313" key="7">
    <source>
        <dbReference type="Proteomes" id="UP000198310"/>
    </source>
</evidence>
<dbReference type="PANTHER" id="PTHR37323">
    <property type="entry name" value="GCN5-RELATED N-ACETYLTRANSFERASE"/>
    <property type="match status" value="1"/>
</dbReference>
<keyword evidence="2" id="KW-0444">Lipid biosynthesis</keyword>
<gene>
    <name evidence="6" type="ORF">SAMN06269173_103490</name>
</gene>
<dbReference type="RefSeq" id="WP_089332461.1">
    <property type="nucleotide sequence ID" value="NZ_FZNS01000003.1"/>
</dbReference>
<name>A0A238X5T2_9BACT</name>
<sequence>MQLTSKSNVSSSGSLGRRYQELLRPLWQPWAQLRMLRQLYARHQHLTGRAFIGHLLRDLNIKVRYNPVELRQIPSDGSFLAIANQPGGLLESLVLLYVLGDARPDLRIIADEILAPLQPNIANLITAPSPTATNVGPGAAELVPHVLRYLHNDTPLLVFSQGGRGPRFPVLADASTSAWQPSLHQLIAAVQTPVLPVSVSFEPSNSWGVYRVVRPFLLGATIPADLVGMQGKIVHVRLGRPCTTKHLNSVSAAERSACVQAQLTGRGAISEASKQLTQPLAALATTYALEAEIQALRPSRSLLRHHQWEVYMAKMAEIPTVLGEIKRLRLASPRPLTEDALRNLPEYDAHHWHVFLYDRINHRLAAACRLGRGRNLLQQHGKKGFYLHSLFRLKKALLPLLHESVEVSSICVCEQYAQQPLPAVLLWKALAEYFIRYPEYRYLIGSLNVSRQFPAVPKAALMRYLHQHHTDPALASLVRARKQVRYHAFTDEPHALPDTSELQQLTDSSSFGKDGGLTTSEIPVALRQYIWQNTRLLGVNLNPACSNSLDGFLVLDARKLPARAHRLLDA</sequence>
<reference evidence="7" key="1">
    <citation type="submission" date="2017-06" db="EMBL/GenBank/DDBJ databases">
        <authorList>
            <person name="Varghese N."/>
            <person name="Submissions S."/>
        </authorList>
    </citation>
    <scope>NUCLEOTIDE SEQUENCE [LARGE SCALE GENOMIC DNA]</scope>
    <source>
        <strain evidence="7">DSM 28041</strain>
    </source>
</reference>
<dbReference type="InterPro" id="IPR016181">
    <property type="entry name" value="Acyl_CoA_acyltransferase"/>
</dbReference>
<keyword evidence="7" id="KW-1185">Reference proteome</keyword>
<dbReference type="SUPFAM" id="SSF55729">
    <property type="entry name" value="Acyl-CoA N-acyltransferases (Nat)"/>
    <property type="match status" value="1"/>
</dbReference>
<evidence type="ECO:0000256" key="5">
    <source>
        <dbReference type="ARBA" id="ARBA00023315"/>
    </source>
</evidence>
<dbReference type="EMBL" id="FZNS01000003">
    <property type="protein sequence ID" value="SNR53941.1"/>
    <property type="molecule type" value="Genomic_DNA"/>
</dbReference>
<evidence type="ECO:0000313" key="6">
    <source>
        <dbReference type="EMBL" id="SNR53941.1"/>
    </source>
</evidence>
<organism evidence="6 7">
    <name type="scientific">Hymenobacter mucosus</name>
    <dbReference type="NCBI Taxonomy" id="1411120"/>
    <lineage>
        <taxon>Bacteria</taxon>
        <taxon>Pseudomonadati</taxon>
        <taxon>Bacteroidota</taxon>
        <taxon>Cytophagia</taxon>
        <taxon>Cytophagales</taxon>
        <taxon>Hymenobacteraceae</taxon>
        <taxon>Hymenobacter</taxon>
    </lineage>
</organism>
<proteinExistence type="predicted"/>
<evidence type="ECO:0000256" key="2">
    <source>
        <dbReference type="ARBA" id="ARBA00022516"/>
    </source>
</evidence>
<dbReference type="GO" id="GO:0006629">
    <property type="term" value="P:lipid metabolic process"/>
    <property type="evidence" value="ECO:0007669"/>
    <property type="project" value="UniProtKB-KW"/>
</dbReference>
<evidence type="ECO:0000256" key="3">
    <source>
        <dbReference type="ARBA" id="ARBA00022679"/>
    </source>
</evidence>
<dbReference type="Pfam" id="PF13444">
    <property type="entry name" value="Acetyltransf_5"/>
    <property type="match status" value="1"/>
</dbReference>
<dbReference type="Proteomes" id="UP000198310">
    <property type="component" value="Unassembled WGS sequence"/>
</dbReference>
<dbReference type="AlphaFoldDB" id="A0A238X5T2"/>
<comment type="pathway">
    <text evidence="1">Lipid metabolism.</text>
</comment>
<dbReference type="PANTHER" id="PTHR37323:SF1">
    <property type="entry name" value="L-ORNITHINE N(ALPHA)-ACYLTRANSFERASE"/>
    <property type="match status" value="1"/>
</dbReference>
<keyword evidence="3 6" id="KW-0808">Transferase</keyword>
<dbReference type="GO" id="GO:0016746">
    <property type="term" value="F:acyltransferase activity"/>
    <property type="evidence" value="ECO:0007669"/>
    <property type="project" value="UniProtKB-KW"/>
</dbReference>
<keyword evidence="4" id="KW-0443">Lipid metabolism</keyword>
<keyword evidence="5" id="KW-0012">Acyltransferase</keyword>
<accession>A0A238X5T2</accession>
<dbReference type="InterPro" id="IPR052351">
    <property type="entry name" value="Ornithine_N-alpha-AT"/>
</dbReference>
<evidence type="ECO:0000256" key="4">
    <source>
        <dbReference type="ARBA" id="ARBA00023098"/>
    </source>
</evidence>
<evidence type="ECO:0000256" key="1">
    <source>
        <dbReference type="ARBA" id="ARBA00005189"/>
    </source>
</evidence>
<protein>
    <submittedName>
        <fullName evidence="6">Acetyltransferase (GNAT) domain-containing protein</fullName>
    </submittedName>
</protein>